<comment type="caution">
    <text evidence="8">The sequence shown here is derived from an EMBL/GenBank/DDBJ whole genome shotgun (WGS) entry which is preliminary data.</text>
</comment>
<dbReference type="RefSeq" id="WP_264945355.1">
    <property type="nucleotide sequence ID" value="NZ_JAPDRA010000008.1"/>
</dbReference>
<feature type="transmembrane region" description="Helical" evidence="7">
    <location>
        <begin position="289"/>
        <end position="313"/>
    </location>
</feature>
<feature type="transmembrane region" description="Helical" evidence="7">
    <location>
        <begin position="50"/>
        <end position="72"/>
    </location>
</feature>
<keyword evidence="3" id="KW-1003">Cell membrane</keyword>
<feature type="transmembrane region" description="Helical" evidence="7">
    <location>
        <begin position="93"/>
        <end position="114"/>
    </location>
</feature>
<dbReference type="Proteomes" id="UP001596977">
    <property type="component" value="Unassembled WGS sequence"/>
</dbReference>
<proteinExistence type="inferred from homology"/>
<dbReference type="EMBL" id="JBHTJG010000008">
    <property type="protein sequence ID" value="MFD0947794.1"/>
    <property type="molecule type" value="Genomic_DNA"/>
</dbReference>
<feature type="transmembrane region" description="Helical" evidence="7">
    <location>
        <begin position="427"/>
        <end position="447"/>
    </location>
</feature>
<feature type="transmembrane region" description="Helical" evidence="7">
    <location>
        <begin position="20"/>
        <end position="44"/>
    </location>
</feature>
<feature type="transmembrane region" description="Helical" evidence="7">
    <location>
        <begin position="182"/>
        <end position="200"/>
    </location>
</feature>
<keyword evidence="5 7" id="KW-1133">Transmembrane helix</keyword>
<feature type="transmembrane region" description="Helical" evidence="7">
    <location>
        <begin position="156"/>
        <end position="176"/>
    </location>
</feature>
<feature type="transmembrane region" description="Helical" evidence="7">
    <location>
        <begin position="453"/>
        <end position="472"/>
    </location>
</feature>
<evidence type="ECO:0000313" key="8">
    <source>
        <dbReference type="EMBL" id="MFD0947794.1"/>
    </source>
</evidence>
<dbReference type="PANTHER" id="PTHR30250">
    <property type="entry name" value="PST FAMILY PREDICTED COLANIC ACID TRANSPORTER"/>
    <property type="match status" value="1"/>
</dbReference>
<evidence type="ECO:0000256" key="6">
    <source>
        <dbReference type="ARBA" id="ARBA00023136"/>
    </source>
</evidence>
<name>A0ABW3H912_9SPHN</name>
<keyword evidence="6 7" id="KW-0472">Membrane</keyword>
<dbReference type="InterPro" id="IPR050833">
    <property type="entry name" value="Poly_Biosynth_Transport"/>
</dbReference>
<keyword evidence="4 7" id="KW-0812">Transmembrane</keyword>
<sequence>MASPSNRPPESLREQVRSAVIWRSGTQILGQIVTWASTFLVIRILSPSDYGLFAMTQVVLVLLNMINGYGLASALVRREDAGRHAQRQLFGMLILLNVALAATQFATAPFAAAYYRQPMVADLLRVQALLYLATPFIALPQALLSRSMDFRHQAKVNLVSALAGAVTALAGAMAGLGVWTLVLAPIALFFTRAIGMTMAARSWMWPSFDFRGAGDIARFGGMMAAGQVFWFLQSQADVFIAGRLFDPHTLGIYTTSLFLTQIFVSKFVPPLNEVAFSAYARIQHDRDAVAAAFVKAARVIMVAAMPFYLGLAATAEPLVAVVLGPKWMEAAPIVHWLALAMPMMTLQALFAPASDAMGKPAISARNGATGAVLLPIGFLIGVQWGIGGMVAAWFVAYPLFLAASAIRTLPVLGVSARELASAISQPVLAAIAMALVVSIVDTWLIPLPPAGRLLFLVGTGAAVYGAWLAIFARETVDELIDLVRNRGAQPG</sequence>
<comment type="similarity">
    <text evidence="2">Belongs to the polysaccharide synthase family.</text>
</comment>
<dbReference type="Pfam" id="PF13440">
    <property type="entry name" value="Polysacc_synt_3"/>
    <property type="match status" value="1"/>
</dbReference>
<feature type="transmembrane region" description="Helical" evidence="7">
    <location>
        <begin position="366"/>
        <end position="386"/>
    </location>
</feature>
<dbReference type="PANTHER" id="PTHR30250:SF10">
    <property type="entry name" value="LIPOPOLYSACCHARIDE BIOSYNTHESIS PROTEIN WZXC"/>
    <property type="match status" value="1"/>
</dbReference>
<evidence type="ECO:0000256" key="2">
    <source>
        <dbReference type="ARBA" id="ARBA00007430"/>
    </source>
</evidence>
<evidence type="ECO:0000256" key="3">
    <source>
        <dbReference type="ARBA" id="ARBA00022475"/>
    </source>
</evidence>
<feature type="transmembrane region" description="Helical" evidence="7">
    <location>
        <begin position="333"/>
        <end position="354"/>
    </location>
</feature>
<evidence type="ECO:0000256" key="1">
    <source>
        <dbReference type="ARBA" id="ARBA00004651"/>
    </source>
</evidence>
<feature type="transmembrane region" description="Helical" evidence="7">
    <location>
        <begin position="126"/>
        <end position="144"/>
    </location>
</feature>
<evidence type="ECO:0000313" key="9">
    <source>
        <dbReference type="Proteomes" id="UP001596977"/>
    </source>
</evidence>
<evidence type="ECO:0000256" key="4">
    <source>
        <dbReference type="ARBA" id="ARBA00022692"/>
    </source>
</evidence>
<comment type="subcellular location">
    <subcellularLocation>
        <location evidence="1">Cell membrane</location>
        <topology evidence="1">Multi-pass membrane protein</topology>
    </subcellularLocation>
</comment>
<reference evidence="9" key="1">
    <citation type="journal article" date="2019" name="Int. J. Syst. Evol. Microbiol.">
        <title>The Global Catalogue of Microorganisms (GCM) 10K type strain sequencing project: providing services to taxonomists for standard genome sequencing and annotation.</title>
        <authorList>
            <consortium name="The Broad Institute Genomics Platform"/>
            <consortium name="The Broad Institute Genome Sequencing Center for Infectious Disease"/>
            <person name="Wu L."/>
            <person name="Ma J."/>
        </authorList>
    </citation>
    <scope>NUCLEOTIDE SEQUENCE [LARGE SCALE GENOMIC DNA]</scope>
    <source>
        <strain evidence="9">CCUG 62982</strain>
    </source>
</reference>
<feature type="transmembrane region" description="Helical" evidence="7">
    <location>
        <begin position="392"/>
        <end position="415"/>
    </location>
</feature>
<accession>A0ABW3H912</accession>
<gene>
    <name evidence="8" type="ORF">ACFQ1E_15710</name>
</gene>
<organism evidence="8 9">
    <name type="scientific">Sphingomonas canadensis</name>
    <dbReference type="NCBI Taxonomy" id="1219257"/>
    <lineage>
        <taxon>Bacteria</taxon>
        <taxon>Pseudomonadati</taxon>
        <taxon>Pseudomonadota</taxon>
        <taxon>Alphaproteobacteria</taxon>
        <taxon>Sphingomonadales</taxon>
        <taxon>Sphingomonadaceae</taxon>
        <taxon>Sphingomonas</taxon>
    </lineage>
</organism>
<keyword evidence="9" id="KW-1185">Reference proteome</keyword>
<evidence type="ECO:0000256" key="5">
    <source>
        <dbReference type="ARBA" id="ARBA00022989"/>
    </source>
</evidence>
<protein>
    <submittedName>
        <fullName evidence="8">Lipopolysaccharide biosynthesis protein</fullName>
    </submittedName>
</protein>
<evidence type="ECO:0000256" key="7">
    <source>
        <dbReference type="SAM" id="Phobius"/>
    </source>
</evidence>
<dbReference type="CDD" id="cd13127">
    <property type="entry name" value="MATE_tuaB_like"/>
    <property type="match status" value="1"/>
</dbReference>